<protein>
    <submittedName>
        <fullName evidence="3">HNH endonuclease</fullName>
    </submittedName>
</protein>
<keyword evidence="4" id="KW-1185">Reference proteome</keyword>
<dbReference type="AlphaFoldDB" id="A0A4Q2JQP1"/>
<evidence type="ECO:0000256" key="1">
    <source>
        <dbReference type="SAM" id="MobiDB-lite"/>
    </source>
</evidence>
<evidence type="ECO:0000259" key="2">
    <source>
        <dbReference type="SMART" id="SM00507"/>
    </source>
</evidence>
<dbReference type="Proteomes" id="UP000292935">
    <property type="component" value="Unassembled WGS sequence"/>
</dbReference>
<dbReference type="InterPro" id="IPR003870">
    <property type="entry name" value="DUF222"/>
</dbReference>
<dbReference type="GO" id="GO:0004519">
    <property type="term" value="F:endonuclease activity"/>
    <property type="evidence" value="ECO:0007669"/>
    <property type="project" value="UniProtKB-KW"/>
</dbReference>
<dbReference type="OrthoDB" id="5177627at2"/>
<gene>
    <name evidence="3" type="ORF">ESP57_08935</name>
</gene>
<evidence type="ECO:0000313" key="4">
    <source>
        <dbReference type="Proteomes" id="UP000292935"/>
    </source>
</evidence>
<keyword evidence="3" id="KW-0378">Hydrolase</keyword>
<proteinExistence type="predicted"/>
<evidence type="ECO:0000313" key="3">
    <source>
        <dbReference type="EMBL" id="RXZ49069.1"/>
    </source>
</evidence>
<dbReference type="CDD" id="cd00085">
    <property type="entry name" value="HNHc"/>
    <property type="match status" value="1"/>
</dbReference>
<feature type="region of interest" description="Disordered" evidence="1">
    <location>
        <begin position="463"/>
        <end position="502"/>
    </location>
</feature>
<sequence>MPEASAALSDLRVACELTDETWAGALLRPSTDSVADVVAMSGDGLVRVTESLAELARRVQALQAKCAAEIASRSRSGGEDDVARRHGYSSAERLIASVTGGRFSDAAKLVTVGEATAPRASFTGEALPPRHPHLAAGLESGSLCVDAAETIRRFLDGVALRADRQQVSEAEMLLVERAPIVGVDGLTRLIKHLQARLDPDGVKPREDELRSQRGLRIWEDRAGMIQLQGAFDPVNGAPIKLAVEALVGAELHRARDAKRGFGASVVEGQAGDGGQPQVGEPHAIGEPDDLFDERRTIAQMNADALADIARLSLGAKQAPAALRQVTVVARIDAESLVGGHGHATIDGIDQPVSVATARELAMSAGISPLLLDHRSEPLELGRAARLFTAAQKLALVERDGGCAWPACNRPPSHTQAHHIKWWKRHRGRTDIGNGIMLCSHHHHRVHDDGWVITVRDAQTWFTPPVHLDPQQRPRPGNRRRHPTGWAEEGGGRGTPVARVAAA</sequence>
<keyword evidence="3" id="KW-0540">Nuclease</keyword>
<reference evidence="3 4" key="1">
    <citation type="submission" date="2019-01" db="EMBL/GenBank/DDBJ databases">
        <authorList>
            <person name="Li J."/>
        </authorList>
    </citation>
    <scope>NUCLEOTIDE SEQUENCE [LARGE SCALE GENOMIC DNA]</scope>
    <source>
        <strain evidence="3 4">CCUG 35506</strain>
    </source>
</reference>
<dbReference type="EMBL" id="SDPO01000002">
    <property type="protein sequence ID" value="RXZ49069.1"/>
    <property type="molecule type" value="Genomic_DNA"/>
</dbReference>
<dbReference type="InterPro" id="IPR003615">
    <property type="entry name" value="HNH_nuc"/>
</dbReference>
<feature type="domain" description="HNH nuclease" evidence="2">
    <location>
        <begin position="390"/>
        <end position="443"/>
    </location>
</feature>
<dbReference type="Pfam" id="PF02720">
    <property type="entry name" value="DUF222"/>
    <property type="match status" value="1"/>
</dbReference>
<accession>A0A4Q2JQP1</accession>
<feature type="region of interest" description="Disordered" evidence="1">
    <location>
        <begin position="267"/>
        <end position="287"/>
    </location>
</feature>
<comment type="caution">
    <text evidence="3">The sequence shown here is derived from an EMBL/GenBank/DDBJ whole genome shotgun (WGS) entry which is preliminary data.</text>
</comment>
<organism evidence="3 4">
    <name type="scientific">Agromyces fucosus</name>
    <dbReference type="NCBI Taxonomy" id="41985"/>
    <lineage>
        <taxon>Bacteria</taxon>
        <taxon>Bacillati</taxon>
        <taxon>Actinomycetota</taxon>
        <taxon>Actinomycetes</taxon>
        <taxon>Micrococcales</taxon>
        <taxon>Microbacteriaceae</taxon>
        <taxon>Agromyces</taxon>
    </lineage>
</organism>
<dbReference type="SMART" id="SM00507">
    <property type="entry name" value="HNHc"/>
    <property type="match status" value="1"/>
</dbReference>
<keyword evidence="3" id="KW-0255">Endonuclease</keyword>
<dbReference type="RefSeq" id="WP_129231282.1">
    <property type="nucleotide sequence ID" value="NZ_SDPO01000002.1"/>
</dbReference>
<name>A0A4Q2JQP1_9MICO</name>